<evidence type="ECO:0000256" key="1">
    <source>
        <dbReference type="SAM" id="MobiDB-lite"/>
    </source>
</evidence>
<evidence type="ECO:0000313" key="2">
    <source>
        <dbReference type="EMBL" id="OGZ11080.1"/>
    </source>
</evidence>
<gene>
    <name evidence="2" type="ORF">A2942_02485</name>
</gene>
<feature type="compositionally biased region" description="Basic and acidic residues" evidence="1">
    <location>
        <begin position="46"/>
        <end position="63"/>
    </location>
</feature>
<dbReference type="AlphaFoldDB" id="A0A1G2DE02"/>
<comment type="caution">
    <text evidence="2">The sequence shown here is derived from an EMBL/GenBank/DDBJ whole genome shotgun (WGS) entry which is preliminary data.</text>
</comment>
<organism evidence="2 3">
    <name type="scientific">Candidatus Lloydbacteria bacterium RIFCSPLOWO2_01_FULL_50_20</name>
    <dbReference type="NCBI Taxonomy" id="1798665"/>
    <lineage>
        <taxon>Bacteria</taxon>
        <taxon>Candidatus Lloydiibacteriota</taxon>
    </lineage>
</organism>
<evidence type="ECO:0000313" key="3">
    <source>
        <dbReference type="Proteomes" id="UP000178534"/>
    </source>
</evidence>
<protein>
    <submittedName>
        <fullName evidence="2">Uncharacterized protein</fullName>
    </submittedName>
</protein>
<sequence>MNISDDRLREFQDAYKEDFGDNISPAEAREMLSRLTTLYESLLRPLPDRPQGEDFTRRDDLTRPRNVRGAP</sequence>
<reference evidence="2 3" key="1">
    <citation type="journal article" date="2016" name="Nat. Commun.">
        <title>Thousands of microbial genomes shed light on interconnected biogeochemical processes in an aquifer system.</title>
        <authorList>
            <person name="Anantharaman K."/>
            <person name="Brown C.T."/>
            <person name="Hug L.A."/>
            <person name="Sharon I."/>
            <person name="Castelle C.J."/>
            <person name="Probst A.J."/>
            <person name="Thomas B.C."/>
            <person name="Singh A."/>
            <person name="Wilkins M.J."/>
            <person name="Karaoz U."/>
            <person name="Brodie E.L."/>
            <person name="Williams K.H."/>
            <person name="Hubbard S.S."/>
            <person name="Banfield J.F."/>
        </authorList>
    </citation>
    <scope>NUCLEOTIDE SEQUENCE [LARGE SCALE GENOMIC DNA]</scope>
</reference>
<dbReference type="EMBL" id="MHLP01000043">
    <property type="protein sequence ID" value="OGZ11080.1"/>
    <property type="molecule type" value="Genomic_DNA"/>
</dbReference>
<proteinExistence type="predicted"/>
<feature type="region of interest" description="Disordered" evidence="1">
    <location>
        <begin position="43"/>
        <end position="71"/>
    </location>
</feature>
<accession>A0A1G2DE02</accession>
<name>A0A1G2DE02_9BACT</name>
<dbReference type="Proteomes" id="UP000178534">
    <property type="component" value="Unassembled WGS sequence"/>
</dbReference>